<dbReference type="STRING" id="230819.A0A5C3KMK8"/>
<dbReference type="Gene3D" id="1.20.1300.10">
    <property type="entry name" value="Fumarate reductase/succinate dehydrogenase, transmembrane subunit"/>
    <property type="match status" value="1"/>
</dbReference>
<dbReference type="FunFam" id="1.20.1300.10:FF:000011">
    <property type="entry name" value="Succinate dehydrogenase cytochrome b560 subunit"/>
    <property type="match status" value="1"/>
</dbReference>
<keyword evidence="3" id="KW-0812">Transmembrane</keyword>
<evidence type="ECO:0000256" key="4">
    <source>
        <dbReference type="ARBA" id="ARBA00022723"/>
    </source>
</evidence>
<organism evidence="8 9">
    <name type="scientific">Coprinopsis marcescibilis</name>
    <name type="common">Agaric fungus</name>
    <name type="synonym">Psathyrella marcescibilis</name>
    <dbReference type="NCBI Taxonomy" id="230819"/>
    <lineage>
        <taxon>Eukaryota</taxon>
        <taxon>Fungi</taxon>
        <taxon>Dikarya</taxon>
        <taxon>Basidiomycota</taxon>
        <taxon>Agaricomycotina</taxon>
        <taxon>Agaricomycetes</taxon>
        <taxon>Agaricomycetidae</taxon>
        <taxon>Agaricales</taxon>
        <taxon>Agaricineae</taxon>
        <taxon>Psathyrellaceae</taxon>
        <taxon>Coprinopsis</taxon>
    </lineage>
</organism>
<dbReference type="GO" id="GO:0006099">
    <property type="term" value="P:tricarboxylic acid cycle"/>
    <property type="evidence" value="ECO:0007669"/>
    <property type="project" value="InterPro"/>
</dbReference>
<dbReference type="SUPFAM" id="SSF81343">
    <property type="entry name" value="Fumarate reductase respiratory complex transmembrane subunits"/>
    <property type="match status" value="1"/>
</dbReference>
<keyword evidence="5" id="KW-1133">Transmembrane helix</keyword>
<dbReference type="EMBL" id="ML210267">
    <property type="protein sequence ID" value="TFK21462.1"/>
    <property type="molecule type" value="Genomic_DNA"/>
</dbReference>
<dbReference type="AlphaFoldDB" id="A0A5C3KMK8"/>
<dbReference type="PANTHER" id="PTHR10978">
    <property type="entry name" value="SUCCINATE DEHYDROGENASE CYTOCHROME B560 SUBUNIT"/>
    <property type="match status" value="1"/>
</dbReference>
<dbReference type="InterPro" id="IPR014314">
    <property type="entry name" value="Succ_DH_cytb556"/>
</dbReference>
<dbReference type="InterPro" id="IPR000701">
    <property type="entry name" value="SuccDH_FuR_B_TM-su"/>
</dbReference>
<evidence type="ECO:0000256" key="7">
    <source>
        <dbReference type="ARBA" id="ARBA00023136"/>
    </source>
</evidence>
<dbReference type="GO" id="GO:0046872">
    <property type="term" value="F:metal ion binding"/>
    <property type="evidence" value="ECO:0007669"/>
    <property type="project" value="UniProtKB-KW"/>
</dbReference>
<dbReference type="Proteomes" id="UP000307440">
    <property type="component" value="Unassembled WGS sequence"/>
</dbReference>
<evidence type="ECO:0000256" key="6">
    <source>
        <dbReference type="ARBA" id="ARBA00023004"/>
    </source>
</evidence>
<keyword evidence="9" id="KW-1185">Reference proteome</keyword>
<dbReference type="PROSITE" id="PS01001">
    <property type="entry name" value="SDH_CYT_2"/>
    <property type="match status" value="1"/>
</dbReference>
<dbReference type="GO" id="GO:0009055">
    <property type="term" value="F:electron transfer activity"/>
    <property type="evidence" value="ECO:0007669"/>
    <property type="project" value="InterPro"/>
</dbReference>
<evidence type="ECO:0000256" key="3">
    <source>
        <dbReference type="ARBA" id="ARBA00022692"/>
    </source>
</evidence>
<reference evidence="8 9" key="1">
    <citation type="journal article" date="2019" name="Nat. Ecol. Evol.">
        <title>Megaphylogeny resolves global patterns of mushroom evolution.</title>
        <authorList>
            <person name="Varga T."/>
            <person name="Krizsan K."/>
            <person name="Foldi C."/>
            <person name="Dima B."/>
            <person name="Sanchez-Garcia M."/>
            <person name="Sanchez-Ramirez S."/>
            <person name="Szollosi G.J."/>
            <person name="Szarkandi J.G."/>
            <person name="Papp V."/>
            <person name="Albert L."/>
            <person name="Andreopoulos W."/>
            <person name="Angelini C."/>
            <person name="Antonin V."/>
            <person name="Barry K.W."/>
            <person name="Bougher N.L."/>
            <person name="Buchanan P."/>
            <person name="Buyck B."/>
            <person name="Bense V."/>
            <person name="Catcheside P."/>
            <person name="Chovatia M."/>
            <person name="Cooper J."/>
            <person name="Damon W."/>
            <person name="Desjardin D."/>
            <person name="Finy P."/>
            <person name="Geml J."/>
            <person name="Haridas S."/>
            <person name="Hughes K."/>
            <person name="Justo A."/>
            <person name="Karasinski D."/>
            <person name="Kautmanova I."/>
            <person name="Kiss B."/>
            <person name="Kocsube S."/>
            <person name="Kotiranta H."/>
            <person name="LaButti K.M."/>
            <person name="Lechner B.E."/>
            <person name="Liimatainen K."/>
            <person name="Lipzen A."/>
            <person name="Lukacs Z."/>
            <person name="Mihaltcheva S."/>
            <person name="Morgado L.N."/>
            <person name="Niskanen T."/>
            <person name="Noordeloos M.E."/>
            <person name="Ohm R.A."/>
            <person name="Ortiz-Santana B."/>
            <person name="Ovrebo C."/>
            <person name="Racz N."/>
            <person name="Riley R."/>
            <person name="Savchenko A."/>
            <person name="Shiryaev A."/>
            <person name="Soop K."/>
            <person name="Spirin V."/>
            <person name="Szebenyi C."/>
            <person name="Tomsovsky M."/>
            <person name="Tulloss R.E."/>
            <person name="Uehling J."/>
            <person name="Grigoriev I.V."/>
            <person name="Vagvolgyi C."/>
            <person name="Papp T."/>
            <person name="Martin F.M."/>
            <person name="Miettinen O."/>
            <person name="Hibbett D.S."/>
            <person name="Nagy L.G."/>
        </authorList>
    </citation>
    <scope>NUCLEOTIDE SEQUENCE [LARGE SCALE GENOMIC DNA]</scope>
    <source>
        <strain evidence="8 9">CBS 121175</strain>
    </source>
</reference>
<name>A0A5C3KMK8_COPMA</name>
<dbReference type="GO" id="GO:0006121">
    <property type="term" value="P:mitochondrial electron transport, succinate to ubiquinone"/>
    <property type="evidence" value="ECO:0007669"/>
    <property type="project" value="TreeGrafter"/>
</dbReference>
<keyword evidence="7" id="KW-0472">Membrane</keyword>
<protein>
    <submittedName>
        <fullName evidence="8">Succinate dehydrogenase cytochrome b560 subunit</fullName>
    </submittedName>
</protein>
<dbReference type="PANTHER" id="PTHR10978:SF5">
    <property type="entry name" value="SUCCINATE DEHYDROGENASE CYTOCHROME B560 SUBUNIT, MITOCHONDRIAL"/>
    <property type="match status" value="1"/>
</dbReference>
<comment type="subcellular location">
    <subcellularLocation>
        <location evidence="1">Membrane</location>
        <topology evidence="1">Multi-pass membrane protein</topology>
    </subcellularLocation>
</comment>
<dbReference type="InterPro" id="IPR034804">
    <property type="entry name" value="SQR/QFR_C/D"/>
</dbReference>
<dbReference type="InterPro" id="IPR018495">
    <property type="entry name" value="Succ_DH_cyt_bsu_CS"/>
</dbReference>
<dbReference type="NCBIfam" id="TIGR02970">
    <property type="entry name" value="succ_dehyd_cytB"/>
    <property type="match status" value="1"/>
</dbReference>
<dbReference type="CDD" id="cd03499">
    <property type="entry name" value="SQR_TypeC_SdhC"/>
    <property type="match status" value="1"/>
</dbReference>
<dbReference type="OrthoDB" id="588261at2759"/>
<proteinExistence type="predicted"/>
<evidence type="ECO:0000256" key="1">
    <source>
        <dbReference type="ARBA" id="ARBA00004141"/>
    </source>
</evidence>
<accession>A0A5C3KMK8</accession>
<sequence>MMSTRALGLSSALRTVAFAPRTLRNQVVLRNGISRRFVQTESLTPTANIDILNKQRLKRPSSPHFTIYQPQLTWIASIANRVTGAGLSVLLYGFSIAYLIAPGTFDSVHVVDFVHGLPEAVKYAGKFILAAPFSFHAINGLRHLAWDTGKFLSVKSVYGTGYAVLGATAVSTAFLTFLK</sequence>
<keyword evidence="2" id="KW-0349">Heme</keyword>
<gene>
    <name evidence="8" type="ORF">FA15DRAFT_758681</name>
</gene>
<evidence type="ECO:0000256" key="2">
    <source>
        <dbReference type="ARBA" id="ARBA00022617"/>
    </source>
</evidence>
<keyword evidence="4" id="KW-0479">Metal-binding</keyword>
<dbReference type="GO" id="GO:0016020">
    <property type="term" value="C:membrane"/>
    <property type="evidence" value="ECO:0007669"/>
    <property type="project" value="UniProtKB-SubCell"/>
</dbReference>
<evidence type="ECO:0000256" key="5">
    <source>
        <dbReference type="ARBA" id="ARBA00022989"/>
    </source>
</evidence>
<dbReference type="Pfam" id="PF01127">
    <property type="entry name" value="Sdh_cyt"/>
    <property type="match status" value="1"/>
</dbReference>
<evidence type="ECO:0000313" key="8">
    <source>
        <dbReference type="EMBL" id="TFK21462.1"/>
    </source>
</evidence>
<evidence type="ECO:0000313" key="9">
    <source>
        <dbReference type="Proteomes" id="UP000307440"/>
    </source>
</evidence>
<dbReference type="GO" id="GO:0005739">
    <property type="term" value="C:mitochondrion"/>
    <property type="evidence" value="ECO:0007669"/>
    <property type="project" value="GOC"/>
</dbReference>
<keyword evidence="6" id="KW-0408">Iron</keyword>